<gene>
    <name evidence="1" type="ORF">AK812_SmicGene675</name>
</gene>
<organism evidence="1 2">
    <name type="scientific">Symbiodinium microadriaticum</name>
    <name type="common">Dinoflagellate</name>
    <name type="synonym">Zooxanthella microadriatica</name>
    <dbReference type="NCBI Taxonomy" id="2951"/>
    <lineage>
        <taxon>Eukaryota</taxon>
        <taxon>Sar</taxon>
        <taxon>Alveolata</taxon>
        <taxon>Dinophyceae</taxon>
        <taxon>Suessiales</taxon>
        <taxon>Symbiodiniaceae</taxon>
        <taxon>Symbiodinium</taxon>
    </lineage>
</organism>
<sequence>MLEAKRAHRWCRSMRSFPILNDNDLAAGTGGTGQRDILVCSTKAGLDQPRSCATSLKMQSSSMEGFAPGRGFFDDGVVAVPLSQQQQQQQQQ</sequence>
<keyword evidence="2" id="KW-1185">Reference proteome</keyword>
<dbReference type="Proteomes" id="UP000186817">
    <property type="component" value="Unassembled WGS sequence"/>
</dbReference>
<evidence type="ECO:0000313" key="1">
    <source>
        <dbReference type="EMBL" id="OLQ15082.1"/>
    </source>
</evidence>
<reference evidence="1 2" key="1">
    <citation type="submission" date="2016-02" db="EMBL/GenBank/DDBJ databases">
        <title>Genome analysis of coral dinoflagellate symbionts highlights evolutionary adaptations to a symbiotic lifestyle.</title>
        <authorList>
            <person name="Aranda M."/>
            <person name="Li Y."/>
            <person name="Liew Y.J."/>
            <person name="Baumgarten S."/>
            <person name="Simakov O."/>
            <person name="Wilson M."/>
            <person name="Piel J."/>
            <person name="Ashoor H."/>
            <person name="Bougouffa S."/>
            <person name="Bajic V.B."/>
            <person name="Ryu T."/>
            <person name="Ravasi T."/>
            <person name="Bayer T."/>
            <person name="Micklem G."/>
            <person name="Kim H."/>
            <person name="Bhak J."/>
            <person name="Lajeunesse T.C."/>
            <person name="Voolstra C.R."/>
        </authorList>
    </citation>
    <scope>NUCLEOTIDE SEQUENCE [LARGE SCALE GENOMIC DNA]</scope>
    <source>
        <strain evidence="1 2">CCMP2467</strain>
    </source>
</reference>
<dbReference type="EMBL" id="LSRX01000007">
    <property type="protein sequence ID" value="OLQ15082.1"/>
    <property type="molecule type" value="Genomic_DNA"/>
</dbReference>
<protein>
    <submittedName>
        <fullName evidence="1">Uncharacterized protein</fullName>
    </submittedName>
</protein>
<accession>A0A1Q9F608</accession>
<evidence type="ECO:0000313" key="2">
    <source>
        <dbReference type="Proteomes" id="UP000186817"/>
    </source>
</evidence>
<name>A0A1Q9F608_SYMMI</name>
<comment type="caution">
    <text evidence="1">The sequence shown here is derived from an EMBL/GenBank/DDBJ whole genome shotgun (WGS) entry which is preliminary data.</text>
</comment>
<proteinExistence type="predicted"/>
<dbReference type="AlphaFoldDB" id="A0A1Q9F608"/>